<proteinExistence type="inferred from homology"/>
<feature type="region of interest" description="Disordered" evidence="8">
    <location>
        <begin position="144"/>
        <end position="202"/>
    </location>
</feature>
<feature type="transmembrane region" description="Helical" evidence="9">
    <location>
        <begin position="601"/>
        <end position="623"/>
    </location>
</feature>
<accession>A0A1B5KV93</accession>
<keyword evidence="4 7" id="KW-0479">Metal-binding</keyword>
<dbReference type="Pfam" id="PF00814">
    <property type="entry name" value="TsaD"/>
    <property type="match status" value="1"/>
</dbReference>
<reference evidence="12" key="1">
    <citation type="journal article" date="2016" name="Genome Announc.">
        <title>Genome sequence of Ustilaginoidea virens IPU010, a rice pathogenic fungus causing false smut.</title>
        <authorList>
            <person name="Kumagai T."/>
            <person name="Ishii T."/>
            <person name="Terai G."/>
            <person name="Umemura M."/>
            <person name="Machida M."/>
            <person name="Asai K."/>
        </authorList>
    </citation>
    <scope>NUCLEOTIDE SEQUENCE [LARGE SCALE GENOMIC DNA]</scope>
    <source>
        <strain evidence="12">IPU010</strain>
    </source>
</reference>
<dbReference type="GO" id="GO:0072670">
    <property type="term" value="P:mitochondrial tRNA threonylcarbamoyladenosine modification"/>
    <property type="evidence" value="ECO:0007669"/>
    <property type="project" value="TreeGrafter"/>
</dbReference>
<feature type="region of interest" description="Disordered" evidence="8">
    <location>
        <begin position="259"/>
        <end position="333"/>
    </location>
</feature>
<feature type="compositionally biased region" description="Polar residues" evidence="8">
    <location>
        <begin position="313"/>
        <end position="331"/>
    </location>
</feature>
<dbReference type="PROSITE" id="PS01016">
    <property type="entry name" value="GLYCOPROTEASE"/>
    <property type="match status" value="1"/>
</dbReference>
<evidence type="ECO:0000256" key="3">
    <source>
        <dbReference type="ARBA" id="ARBA00022694"/>
    </source>
</evidence>
<evidence type="ECO:0000256" key="9">
    <source>
        <dbReference type="SAM" id="Phobius"/>
    </source>
</evidence>
<keyword evidence="9" id="KW-1133">Transmembrane helix</keyword>
<feature type="compositionally biased region" description="Basic and acidic residues" evidence="8">
    <location>
        <begin position="155"/>
        <end position="168"/>
    </location>
</feature>
<keyword evidence="9" id="KW-0472">Membrane</keyword>
<dbReference type="Gene3D" id="3.30.420.40">
    <property type="match status" value="2"/>
</dbReference>
<dbReference type="PRINTS" id="PR00789">
    <property type="entry name" value="OSIALOPTASE"/>
</dbReference>
<dbReference type="InterPro" id="IPR017861">
    <property type="entry name" value="KAE1/TsaD"/>
</dbReference>
<feature type="region of interest" description="Disordered" evidence="8">
    <location>
        <begin position="541"/>
        <end position="564"/>
    </location>
</feature>
<name>A0A1B5KV93_USTVR</name>
<feature type="compositionally biased region" description="Polar residues" evidence="8">
    <location>
        <begin position="7"/>
        <end position="19"/>
    </location>
</feature>
<feature type="region of interest" description="Disordered" evidence="8">
    <location>
        <begin position="485"/>
        <end position="524"/>
    </location>
</feature>
<feature type="compositionally biased region" description="Basic residues" evidence="8">
    <location>
        <begin position="549"/>
        <end position="562"/>
    </location>
</feature>
<evidence type="ECO:0000256" key="4">
    <source>
        <dbReference type="ARBA" id="ARBA00022723"/>
    </source>
</evidence>
<dbReference type="InterPro" id="IPR000905">
    <property type="entry name" value="Gcp-like_dom"/>
</dbReference>
<dbReference type="InterPro" id="IPR043129">
    <property type="entry name" value="ATPase_NBD"/>
</dbReference>
<dbReference type="SUPFAM" id="SSF53067">
    <property type="entry name" value="Actin-like ATPase domain"/>
    <property type="match status" value="2"/>
</dbReference>
<comment type="function">
    <text evidence="7">Required for the formation of a threonylcarbamoyl group on adenosine at position 37 (t(6)A37) in mitochondrial tRNAs that read codons beginning with adenine. Probably involved in the transfer of the threonylcarbamoyl moiety of threonylcarbamoyl-AMP (TC-AMP) to the N6 group of A37. Involved in mitochondrial genome maintenance.</text>
</comment>
<feature type="region of interest" description="Disordered" evidence="8">
    <location>
        <begin position="1"/>
        <end position="25"/>
    </location>
</feature>
<evidence type="ECO:0000256" key="8">
    <source>
        <dbReference type="SAM" id="MobiDB-lite"/>
    </source>
</evidence>
<evidence type="ECO:0000256" key="2">
    <source>
        <dbReference type="ARBA" id="ARBA00022679"/>
    </source>
</evidence>
<feature type="domain" description="Gcp-like" evidence="10">
    <location>
        <begin position="1037"/>
        <end position="1385"/>
    </location>
</feature>
<evidence type="ECO:0000313" key="11">
    <source>
        <dbReference type="EMBL" id="GAO13861.1"/>
    </source>
</evidence>
<dbReference type="GO" id="GO:0005739">
    <property type="term" value="C:mitochondrion"/>
    <property type="evidence" value="ECO:0007669"/>
    <property type="project" value="UniProtKB-SubCell"/>
</dbReference>
<comment type="cofactor">
    <cofactor evidence="7">
        <name>a divalent metal cation</name>
        <dbReference type="ChEBI" id="CHEBI:60240"/>
    </cofactor>
    <text evidence="7">Binds 1 divalent metal cation per subunit.</text>
</comment>
<gene>
    <name evidence="11" type="ORF">UVI_02004210</name>
</gene>
<comment type="caution">
    <text evidence="11">The sequence shown here is derived from an EMBL/GenBank/DDBJ whole genome shotgun (WGS) entry which is preliminary data.</text>
</comment>
<feature type="compositionally biased region" description="Low complexity" evidence="8">
    <location>
        <begin position="230"/>
        <end position="242"/>
    </location>
</feature>
<feature type="region of interest" description="Disordered" evidence="8">
    <location>
        <begin position="216"/>
        <end position="244"/>
    </location>
</feature>
<keyword evidence="9" id="KW-0812">Transmembrane</keyword>
<dbReference type="EMBL" id="BBTG02000002">
    <property type="protein sequence ID" value="GAO13861.1"/>
    <property type="molecule type" value="Genomic_DNA"/>
</dbReference>
<evidence type="ECO:0000256" key="7">
    <source>
        <dbReference type="HAMAP-Rule" id="MF_03179"/>
    </source>
</evidence>
<comment type="catalytic activity">
    <reaction evidence="6 7">
        <text>L-threonylcarbamoyladenylate + adenosine(37) in tRNA = N(6)-L-threonylcarbamoyladenosine(37) in tRNA + AMP + H(+)</text>
        <dbReference type="Rhea" id="RHEA:37059"/>
        <dbReference type="Rhea" id="RHEA-COMP:10162"/>
        <dbReference type="Rhea" id="RHEA-COMP:10163"/>
        <dbReference type="ChEBI" id="CHEBI:15378"/>
        <dbReference type="ChEBI" id="CHEBI:73682"/>
        <dbReference type="ChEBI" id="CHEBI:74411"/>
        <dbReference type="ChEBI" id="CHEBI:74418"/>
        <dbReference type="ChEBI" id="CHEBI:456215"/>
        <dbReference type="EC" id="2.3.1.234"/>
    </reaction>
</comment>
<keyword evidence="2 7" id="KW-0808">Transferase</keyword>
<dbReference type="GO" id="GO:0061711">
    <property type="term" value="F:tRNA N(6)-L-threonylcarbamoyladenine synthase activity"/>
    <property type="evidence" value="ECO:0007669"/>
    <property type="project" value="UniProtKB-EC"/>
</dbReference>
<protein>
    <recommendedName>
        <fullName evidence="1">N(6)-L-threonylcarbamoyladenine synthase</fullName>
        <ecNumber evidence="1">2.3.1.234</ecNumber>
    </recommendedName>
</protein>
<dbReference type="EC" id="2.3.1.234" evidence="1"/>
<feature type="region of interest" description="Disordered" evidence="8">
    <location>
        <begin position="791"/>
        <end position="817"/>
    </location>
</feature>
<sequence>MAKETSNENGHLTSTNVSKQVDDWDEWEDDNVITPIDAGEQVHIFQPPMSFQDQNTKSASARTSRLSTTKIRRLKSRQRQKAQNAKAGIKIITDMATLSRGNHERSPNMGAGKFVDAAALRALEGEPSSASVGNWNWLRRIYGKSPDTATPTQRNEAKNRDLSPEDRPIVIGISLPPSDMAGQQVHPHGACDGGQSSHPAATLGLRPRHARESLSYEAGGGSNAQKSMWSPDTPDTSPSLSPNRAVSSMYSQVTMHARFSKTQTPPPVPPVPSNYQEPAHKKRSSLGMGKKPQDEEGGDTPCTMFEEDVDISPQRSAKSNLLTLSPDSAGSRSHGWWDHVITPFADKSMSFSSRNQDLEPPKQQARNDTWRHLEGKETPAPWAKDLPLLAPSSPAQAPIVRAPMPRRSSSGGPDARAVGMPRPCSNGAVMVAEPSTGMATTPRIVVTPDSAIISDCPPPYSPREKREGGPIRYRAVFPPGHALNTQFPPTPRPASPGLAATMSSQRRAHGPIDDTPSTQRTQIPPTVREPLPVRAAGTYRPQEHAHPAPGRRYKVERKRRRHEKEDVIARRAGGFWRGRGCMPSTGCFGRTGREGRQRRRVWMAVFGGMIALLLLVVLLAMLLTRRHAQEEQPSIWVNLTDFPPMPTGVLTVVGPDNTVAKSGCTEPSTLWSCSLPKDQQAAVAPYKPNQPTLIMQIQWDNGTQRTWDVPNGDAPSSVARRAFGAAAHAGGVLLKRAQPAVTQFSPNPSPPSFKEMWFLGETTDNVKSSQKGGEPTPFYISLVKSVNDTASTSRLGRRESSPDIGNTTFKALIPPPDLEPDGTSAPAVMMPNPVQQPVRLYDRGLATEHYAFYTYFKRTIFLKSVSIQNQTDETMPLDQDGGCRKTEASHLVTWGETRLHVQIWTRALQNSSSTLLKPDDGSKGITGGGTGHLVRPGTMPYPVTITHDTHGGDPNKKLVWDRPINDRLQVQRDKAQALINDMGIGGTWINRRDSGDAKYGGFDGGTGGCKCEWSSCDDTAVAILSRTAARTALVFNERVSSDNRAFGGVHPVVSVRGHNASLAPLVRRALAALAEEEPGRSKPDVVCVTRGPGNMANLAVGLNMAKGLAVAWGAPLVGVHHMQAHALTARLAGALGRDGGGGGGGGIGCGVVDFPFLSLLVSGGHTLLVHSVGVADHRVVAATGDIAVGNMLDQTARVILPPEVLAASPDVMYGRLLEAFAFPDGGGEGEGYAAFFRPAASRRDEMDPAPTPYAWTVPLPFRESRRLAYSFSSIHAVVHRIAAAAAAASPGGMDVAQRRCLARHTMRAAFQHLASRLVVALQDRPDLAAAAAAAAGTLVVAGGVASNRFLVHVLRETLAARGFPGVRVVAPPADLCTDNAAMVAWAGAEMFRDGWRSDLGILPVGKWPMQTDEGGNGILGMDGWLRTEGG</sequence>
<dbReference type="InterPro" id="IPR022450">
    <property type="entry name" value="TsaD"/>
</dbReference>
<feature type="compositionally biased region" description="Polar residues" evidence="8">
    <location>
        <begin position="515"/>
        <end position="524"/>
    </location>
</feature>
<evidence type="ECO:0000259" key="10">
    <source>
        <dbReference type="Pfam" id="PF00814"/>
    </source>
</evidence>
<feature type="region of interest" description="Disordered" evidence="8">
    <location>
        <begin position="402"/>
        <end position="421"/>
    </location>
</feature>
<evidence type="ECO:0000256" key="1">
    <source>
        <dbReference type="ARBA" id="ARBA00012156"/>
    </source>
</evidence>
<keyword evidence="7" id="KW-0496">Mitochondrion</keyword>
<dbReference type="HAMAP" id="MF_01445">
    <property type="entry name" value="TsaD"/>
    <property type="match status" value="1"/>
</dbReference>
<evidence type="ECO:0000256" key="6">
    <source>
        <dbReference type="ARBA" id="ARBA00048117"/>
    </source>
</evidence>
<keyword evidence="3 7" id="KW-0819">tRNA processing</keyword>
<evidence type="ECO:0000256" key="5">
    <source>
        <dbReference type="ARBA" id="ARBA00023315"/>
    </source>
</evidence>
<dbReference type="Proteomes" id="UP000054053">
    <property type="component" value="Unassembled WGS sequence"/>
</dbReference>
<dbReference type="InterPro" id="IPR017860">
    <property type="entry name" value="Peptidase_M22_CS"/>
</dbReference>
<evidence type="ECO:0000313" key="12">
    <source>
        <dbReference type="Proteomes" id="UP000054053"/>
    </source>
</evidence>
<dbReference type="PANTHER" id="PTHR11735:SF6">
    <property type="entry name" value="TRNA N6-ADENOSINE THREONYLCARBAMOYLTRANSFERASE, MITOCHONDRIAL"/>
    <property type="match status" value="1"/>
</dbReference>
<comment type="subunit">
    <text evidence="7">Homodimer.</text>
</comment>
<keyword evidence="5 7" id="KW-0012">Acyltransferase</keyword>
<comment type="similarity">
    <text evidence="7">Belongs to the KAE1 / TsaD family.</text>
</comment>
<organism evidence="11 12">
    <name type="scientific">Ustilaginoidea virens</name>
    <name type="common">Rice false smut fungus</name>
    <name type="synonym">Villosiclava virens</name>
    <dbReference type="NCBI Taxonomy" id="1159556"/>
    <lineage>
        <taxon>Eukaryota</taxon>
        <taxon>Fungi</taxon>
        <taxon>Dikarya</taxon>
        <taxon>Ascomycota</taxon>
        <taxon>Pezizomycotina</taxon>
        <taxon>Sordariomycetes</taxon>
        <taxon>Hypocreomycetidae</taxon>
        <taxon>Hypocreales</taxon>
        <taxon>Clavicipitaceae</taxon>
        <taxon>Ustilaginoidea</taxon>
    </lineage>
</organism>
<comment type="subcellular location">
    <subcellularLocation>
        <location evidence="7">Mitochondrion</location>
    </subcellularLocation>
</comment>
<dbReference type="GO" id="GO:0046872">
    <property type="term" value="F:metal ion binding"/>
    <property type="evidence" value="ECO:0007669"/>
    <property type="project" value="UniProtKB-KW"/>
</dbReference>
<dbReference type="PANTHER" id="PTHR11735">
    <property type="entry name" value="TRNA N6-ADENOSINE THREONYLCARBAMOYLTRANSFERASE"/>
    <property type="match status" value="1"/>
</dbReference>